<accession>A0ABY1LYB2</accession>
<protein>
    <submittedName>
        <fullName evidence="2">Uncharacterized protein</fullName>
    </submittedName>
</protein>
<reference evidence="2 3" key="1">
    <citation type="submission" date="2017-04" db="EMBL/GenBank/DDBJ databases">
        <authorList>
            <person name="Varghese N."/>
            <person name="Submissions S."/>
        </authorList>
    </citation>
    <scope>NUCLEOTIDE SEQUENCE [LARGE SCALE GENOMIC DNA]</scope>
    <source>
        <strain evidence="2 3">J12</strain>
    </source>
</reference>
<gene>
    <name evidence="2" type="ORF">SAMN02744124_02456</name>
</gene>
<dbReference type="Proteomes" id="UP000192939">
    <property type="component" value="Unassembled WGS sequence"/>
</dbReference>
<name>A0ABY1LYB2_9BACL</name>
<evidence type="ECO:0000256" key="1">
    <source>
        <dbReference type="SAM" id="Phobius"/>
    </source>
</evidence>
<proteinExistence type="predicted"/>
<keyword evidence="1" id="KW-0812">Transmembrane</keyword>
<keyword evidence="1" id="KW-1133">Transmembrane helix</keyword>
<evidence type="ECO:0000313" key="3">
    <source>
        <dbReference type="Proteomes" id="UP000192939"/>
    </source>
</evidence>
<keyword evidence="1" id="KW-0472">Membrane</keyword>
<keyword evidence="3" id="KW-1185">Reference proteome</keyword>
<organism evidence="2 3">
    <name type="scientific">Paenibacillus barengoltzii J12</name>
    <dbReference type="NCBI Taxonomy" id="935846"/>
    <lineage>
        <taxon>Bacteria</taxon>
        <taxon>Bacillati</taxon>
        <taxon>Bacillota</taxon>
        <taxon>Bacilli</taxon>
        <taxon>Bacillales</taxon>
        <taxon>Paenibacillaceae</taxon>
        <taxon>Paenibacillus</taxon>
    </lineage>
</organism>
<dbReference type="RefSeq" id="WP_028537537.1">
    <property type="nucleotide sequence ID" value="NZ_FXAE01000023.1"/>
</dbReference>
<dbReference type="EMBL" id="FXAE01000023">
    <property type="protein sequence ID" value="SMF32339.1"/>
    <property type="molecule type" value="Genomic_DNA"/>
</dbReference>
<evidence type="ECO:0000313" key="2">
    <source>
        <dbReference type="EMBL" id="SMF32339.1"/>
    </source>
</evidence>
<feature type="transmembrane region" description="Helical" evidence="1">
    <location>
        <begin position="6"/>
        <end position="24"/>
    </location>
</feature>
<sequence>MNTKNVVLTSIGLGLIVVMIVLIYNPFRFHQEPKVYNFAIETADLRINDIEFVTYPNSLYLADHHLEVVGDNKHFTGVAYGLTIGGKSILSISQADDPFMLPDSFQGKIYYSTRNLIQGVKVGPHDSVYVEIAYEVNGVPRKITGTVKVSDIVKSADQKKIIRL</sequence>
<comment type="caution">
    <text evidence="2">The sequence shown here is derived from an EMBL/GenBank/DDBJ whole genome shotgun (WGS) entry which is preliminary data.</text>
</comment>